<name>A0A8J3TYT3_9ACTN</name>
<dbReference type="InterPro" id="IPR023393">
    <property type="entry name" value="START-like_dom_sf"/>
</dbReference>
<keyword evidence="2" id="KW-0812">Transmembrane</keyword>
<feature type="region of interest" description="Disordered" evidence="1">
    <location>
        <begin position="149"/>
        <end position="250"/>
    </location>
</feature>
<keyword evidence="4" id="KW-1185">Reference proteome</keyword>
<dbReference type="Gene3D" id="3.30.530.20">
    <property type="match status" value="1"/>
</dbReference>
<dbReference type="EMBL" id="BOOP01000001">
    <property type="protein sequence ID" value="GII35066.1"/>
    <property type="molecule type" value="Genomic_DNA"/>
</dbReference>
<dbReference type="Pfam" id="PF06240">
    <property type="entry name" value="COXG"/>
    <property type="match status" value="1"/>
</dbReference>
<dbReference type="CDD" id="cd07823">
    <property type="entry name" value="SRPBCC_5"/>
    <property type="match status" value="1"/>
</dbReference>
<evidence type="ECO:0000256" key="1">
    <source>
        <dbReference type="SAM" id="MobiDB-lite"/>
    </source>
</evidence>
<keyword evidence="2" id="KW-0472">Membrane</keyword>
<evidence type="ECO:0000313" key="3">
    <source>
        <dbReference type="EMBL" id="GII35066.1"/>
    </source>
</evidence>
<proteinExistence type="predicted"/>
<reference evidence="3 4" key="1">
    <citation type="submission" date="2021-01" db="EMBL/GenBank/DDBJ databases">
        <title>Whole genome shotgun sequence of Planotetraspora phitsanulokensis NBRC 104273.</title>
        <authorList>
            <person name="Komaki H."/>
            <person name="Tamura T."/>
        </authorList>
    </citation>
    <scope>NUCLEOTIDE SEQUENCE [LARGE SCALE GENOMIC DNA]</scope>
    <source>
        <strain evidence="3 4">NBRC 104273</strain>
    </source>
</reference>
<feature type="compositionally biased region" description="Low complexity" evidence="1">
    <location>
        <begin position="229"/>
        <end position="238"/>
    </location>
</feature>
<accession>A0A8J3TYT3</accession>
<protein>
    <recommendedName>
        <fullName evidence="5">Carbon monoxide dehydrogenase subunit G</fullName>
    </recommendedName>
</protein>
<dbReference type="AlphaFoldDB" id="A0A8J3TYT3"/>
<keyword evidence="2" id="KW-1133">Transmembrane helix</keyword>
<feature type="transmembrane region" description="Helical" evidence="2">
    <location>
        <begin position="269"/>
        <end position="288"/>
    </location>
</feature>
<organism evidence="3 4">
    <name type="scientific">Planotetraspora phitsanulokensis</name>
    <dbReference type="NCBI Taxonomy" id="575192"/>
    <lineage>
        <taxon>Bacteria</taxon>
        <taxon>Bacillati</taxon>
        <taxon>Actinomycetota</taxon>
        <taxon>Actinomycetes</taxon>
        <taxon>Streptosporangiales</taxon>
        <taxon>Streptosporangiaceae</taxon>
        <taxon>Planotetraspora</taxon>
    </lineage>
</organism>
<dbReference type="InterPro" id="IPR010419">
    <property type="entry name" value="CO_DH_gsu"/>
</dbReference>
<dbReference type="PANTHER" id="PTHR38588:SF1">
    <property type="entry name" value="BLL0334 PROTEIN"/>
    <property type="match status" value="1"/>
</dbReference>
<sequence length="289" mass="29126">MKIAHDFTVSVPIERAWAVLTDLEAVAPCMPGAQLTGVDGGVYSGKVKVKVGPVVSEYAGTVRFAEKDDAGHHAVIDAKGRDSRGAGTAAAVITAQLTAQGEQTVVTVDTDLKISGRIAQFGSGMIKEVSQKLLGQFVERLEDKLATDLSTASADSEGIPAAAETVSAEGAPLELGTGQATEGRPAEGQIAEGGPAEGRPAEGRPAEGSATPPAGAPSGEPERTGTAPGSSDSGAAGAEPGTTARRVVAPEPEPLDVMSVAGGSLYKRAIPVLVVLIIVVVVAVYLLVS</sequence>
<dbReference type="PANTHER" id="PTHR38588">
    <property type="entry name" value="BLL0334 PROTEIN"/>
    <property type="match status" value="1"/>
</dbReference>
<comment type="caution">
    <text evidence="3">The sequence shown here is derived from an EMBL/GenBank/DDBJ whole genome shotgun (WGS) entry which is preliminary data.</text>
</comment>
<evidence type="ECO:0000256" key="2">
    <source>
        <dbReference type="SAM" id="Phobius"/>
    </source>
</evidence>
<gene>
    <name evidence="3" type="ORF">Pph01_00690</name>
</gene>
<dbReference type="RefSeq" id="WP_204070858.1">
    <property type="nucleotide sequence ID" value="NZ_BAABHI010000008.1"/>
</dbReference>
<evidence type="ECO:0000313" key="4">
    <source>
        <dbReference type="Proteomes" id="UP000622547"/>
    </source>
</evidence>
<evidence type="ECO:0008006" key="5">
    <source>
        <dbReference type="Google" id="ProtNLM"/>
    </source>
</evidence>
<dbReference type="SUPFAM" id="SSF55961">
    <property type="entry name" value="Bet v1-like"/>
    <property type="match status" value="1"/>
</dbReference>
<dbReference type="Proteomes" id="UP000622547">
    <property type="component" value="Unassembled WGS sequence"/>
</dbReference>